<keyword evidence="2" id="KW-1185">Reference proteome</keyword>
<comment type="caution">
    <text evidence="1">The sequence shown here is derived from an EMBL/GenBank/DDBJ whole genome shotgun (WGS) entry which is preliminary data.</text>
</comment>
<dbReference type="Proteomes" id="UP000683360">
    <property type="component" value="Unassembled WGS sequence"/>
</dbReference>
<sequence length="286" mass="32322">MEEVPNFRLEGPWSDLDDMNEIEGEIYDDELTEALLNIIQPVNDTEITEHTISAPTTENIAVTLAPNNNEMSEIQNVQNTETQKEIACDQTSNVQATNPHFNQSFIEMDESFVRNFIDGQQNKNTLKKTACDLGLVTGFLKLIKEDRELHQIPTAELDVVLANFLLTSEKGCGNEYEPSSLRGMVGSIDRTLKYHKYGHTIITEDHNDTTFNLTRNALKAKQKALKKEGKGNKPQRADPLTDDEINLLFEKNLLGSSNPHALLNIIWLNNSIHFGLRGVTEHYTLR</sequence>
<proteinExistence type="predicted"/>
<evidence type="ECO:0000313" key="2">
    <source>
        <dbReference type="Proteomes" id="UP000683360"/>
    </source>
</evidence>
<dbReference type="EMBL" id="CAJPWZ010000845">
    <property type="protein sequence ID" value="CAG2201424.1"/>
    <property type="molecule type" value="Genomic_DNA"/>
</dbReference>
<dbReference type="InterPro" id="IPR042838">
    <property type="entry name" value="KIAA1958"/>
</dbReference>
<name>A0A8S3QXB2_MYTED</name>
<dbReference type="PANTHER" id="PTHR46963">
    <property type="entry name" value="SIMILAR TO RIKEN CDNA E130308A19"/>
    <property type="match status" value="1"/>
</dbReference>
<gene>
    <name evidence="1" type="ORF">MEDL_16026</name>
</gene>
<evidence type="ECO:0000313" key="1">
    <source>
        <dbReference type="EMBL" id="CAG2201424.1"/>
    </source>
</evidence>
<evidence type="ECO:0008006" key="3">
    <source>
        <dbReference type="Google" id="ProtNLM"/>
    </source>
</evidence>
<accession>A0A8S3QXB2</accession>
<dbReference type="OrthoDB" id="10038493at2759"/>
<protein>
    <recommendedName>
        <fullName evidence="3">DUF3504 domain-containing protein</fullName>
    </recommendedName>
</protein>
<organism evidence="1 2">
    <name type="scientific">Mytilus edulis</name>
    <name type="common">Blue mussel</name>
    <dbReference type="NCBI Taxonomy" id="6550"/>
    <lineage>
        <taxon>Eukaryota</taxon>
        <taxon>Metazoa</taxon>
        <taxon>Spiralia</taxon>
        <taxon>Lophotrochozoa</taxon>
        <taxon>Mollusca</taxon>
        <taxon>Bivalvia</taxon>
        <taxon>Autobranchia</taxon>
        <taxon>Pteriomorphia</taxon>
        <taxon>Mytilida</taxon>
        <taxon>Mytiloidea</taxon>
        <taxon>Mytilidae</taxon>
        <taxon>Mytilinae</taxon>
        <taxon>Mytilus</taxon>
    </lineage>
</organism>
<reference evidence="1" key="1">
    <citation type="submission" date="2021-03" db="EMBL/GenBank/DDBJ databases">
        <authorList>
            <person name="Bekaert M."/>
        </authorList>
    </citation>
    <scope>NUCLEOTIDE SEQUENCE</scope>
</reference>
<dbReference type="AlphaFoldDB" id="A0A8S3QXB2"/>
<dbReference type="PANTHER" id="PTHR46963:SF2">
    <property type="match status" value="1"/>
</dbReference>